<protein>
    <submittedName>
        <fullName evidence="1">Uncharacterized protein</fullName>
    </submittedName>
</protein>
<name>A0ACB8UNY5_9EURO</name>
<comment type="caution">
    <text evidence="1">The sequence shown here is derived from an EMBL/GenBank/DDBJ whole genome shotgun (WGS) entry which is preliminary data.</text>
</comment>
<dbReference type="EMBL" id="JALBCA010000126">
    <property type="protein sequence ID" value="KAI2382404.1"/>
    <property type="molecule type" value="Genomic_DNA"/>
</dbReference>
<evidence type="ECO:0000313" key="1">
    <source>
        <dbReference type="EMBL" id="KAI2382404.1"/>
    </source>
</evidence>
<proteinExistence type="predicted"/>
<organism evidence="1">
    <name type="scientific">Ophidiomyces ophidiicola</name>
    <dbReference type="NCBI Taxonomy" id="1387563"/>
    <lineage>
        <taxon>Eukaryota</taxon>
        <taxon>Fungi</taxon>
        <taxon>Dikarya</taxon>
        <taxon>Ascomycota</taxon>
        <taxon>Pezizomycotina</taxon>
        <taxon>Eurotiomycetes</taxon>
        <taxon>Eurotiomycetidae</taxon>
        <taxon>Onygenales</taxon>
        <taxon>Onygenaceae</taxon>
        <taxon>Ophidiomyces</taxon>
    </lineage>
</organism>
<gene>
    <name evidence="1" type="ORF">LOY88_006059</name>
</gene>
<reference evidence="1" key="1">
    <citation type="journal article" date="2022" name="bioRxiv">
        <title>Population genetic analysis of Ophidiomyces ophidiicola, the causative agent of snake fungal disease, indicates recent introductions to the USA.</title>
        <authorList>
            <person name="Ladner J.T."/>
            <person name="Palmer J.M."/>
            <person name="Ettinger C.L."/>
            <person name="Stajich J.E."/>
            <person name="Farrell T.M."/>
            <person name="Glorioso B.M."/>
            <person name="Lawson B."/>
            <person name="Price S.J."/>
            <person name="Stengle A.G."/>
            <person name="Grear D.A."/>
            <person name="Lorch J.M."/>
        </authorList>
    </citation>
    <scope>NUCLEOTIDE SEQUENCE</scope>
    <source>
        <strain evidence="1">NWHC 24266-5</strain>
    </source>
</reference>
<sequence>MLGLLFLLLAVLTPFYLVYKPPQVLMRYLQRRWPDVLWHVDTTEKLVALTIDDAPSPYTPEIQRVLAEHGAAATWFVIGAQVDGREAMLADLVRSNNNGSNDHGSTSIRHELANHAMHDETSKALSDTVLREQILAVERLIQRAYTSTSTSTANHSPPKYFRPGGGFFSARMRRLMAAQGYRLVLGDIYPHDAFVPYWRVNARHVLSLLHPGAIIICHDRRRWTAPMLRAVLPEIRRRGYRVVTVSELLLRAGRA</sequence>
<accession>A0ACB8UNY5</accession>